<dbReference type="EMBL" id="JABSTU010000005">
    <property type="protein sequence ID" value="KAH8029983.1"/>
    <property type="molecule type" value="Genomic_DNA"/>
</dbReference>
<name>A0A9J6E680_RHIMP</name>
<dbReference type="Proteomes" id="UP000821866">
    <property type="component" value="Chromosome 3"/>
</dbReference>
<evidence type="ECO:0000313" key="2">
    <source>
        <dbReference type="Proteomes" id="UP000821866"/>
    </source>
</evidence>
<evidence type="ECO:0000313" key="1">
    <source>
        <dbReference type="EMBL" id="KAH8029983.1"/>
    </source>
</evidence>
<dbReference type="AlphaFoldDB" id="A0A9J6E680"/>
<keyword evidence="2" id="KW-1185">Reference proteome</keyword>
<comment type="caution">
    <text evidence="1">The sequence shown here is derived from an EMBL/GenBank/DDBJ whole genome shotgun (WGS) entry which is preliminary data.</text>
</comment>
<organism evidence="1 2">
    <name type="scientific">Rhipicephalus microplus</name>
    <name type="common">Cattle tick</name>
    <name type="synonym">Boophilus microplus</name>
    <dbReference type="NCBI Taxonomy" id="6941"/>
    <lineage>
        <taxon>Eukaryota</taxon>
        <taxon>Metazoa</taxon>
        <taxon>Ecdysozoa</taxon>
        <taxon>Arthropoda</taxon>
        <taxon>Chelicerata</taxon>
        <taxon>Arachnida</taxon>
        <taxon>Acari</taxon>
        <taxon>Parasitiformes</taxon>
        <taxon>Ixodida</taxon>
        <taxon>Ixodoidea</taxon>
        <taxon>Ixodidae</taxon>
        <taxon>Rhipicephalinae</taxon>
        <taxon>Rhipicephalus</taxon>
        <taxon>Boophilus</taxon>
    </lineage>
</organism>
<protein>
    <submittedName>
        <fullName evidence="1">Uncharacterized protein</fullName>
    </submittedName>
</protein>
<reference evidence="1" key="1">
    <citation type="journal article" date="2020" name="Cell">
        <title>Large-Scale Comparative Analyses of Tick Genomes Elucidate Their Genetic Diversity and Vector Capacities.</title>
        <authorList>
            <consortium name="Tick Genome and Microbiome Consortium (TIGMIC)"/>
            <person name="Jia N."/>
            <person name="Wang J."/>
            <person name="Shi W."/>
            <person name="Du L."/>
            <person name="Sun Y."/>
            <person name="Zhan W."/>
            <person name="Jiang J.F."/>
            <person name="Wang Q."/>
            <person name="Zhang B."/>
            <person name="Ji P."/>
            <person name="Bell-Sakyi L."/>
            <person name="Cui X.M."/>
            <person name="Yuan T.T."/>
            <person name="Jiang B.G."/>
            <person name="Yang W.F."/>
            <person name="Lam T.T."/>
            <person name="Chang Q.C."/>
            <person name="Ding S.J."/>
            <person name="Wang X.J."/>
            <person name="Zhu J.G."/>
            <person name="Ruan X.D."/>
            <person name="Zhao L."/>
            <person name="Wei J.T."/>
            <person name="Ye R.Z."/>
            <person name="Que T.C."/>
            <person name="Du C.H."/>
            <person name="Zhou Y.H."/>
            <person name="Cheng J.X."/>
            <person name="Dai P.F."/>
            <person name="Guo W.B."/>
            <person name="Han X.H."/>
            <person name="Huang E.J."/>
            <person name="Li L.F."/>
            <person name="Wei W."/>
            <person name="Gao Y.C."/>
            <person name="Liu J.Z."/>
            <person name="Shao H.Z."/>
            <person name="Wang X."/>
            <person name="Wang C.C."/>
            <person name="Yang T.C."/>
            <person name="Huo Q.B."/>
            <person name="Li W."/>
            <person name="Chen H.Y."/>
            <person name="Chen S.E."/>
            <person name="Zhou L.G."/>
            <person name="Ni X.B."/>
            <person name="Tian J.H."/>
            <person name="Sheng Y."/>
            <person name="Liu T."/>
            <person name="Pan Y.S."/>
            <person name="Xia L.Y."/>
            <person name="Li J."/>
            <person name="Zhao F."/>
            <person name="Cao W.C."/>
        </authorList>
    </citation>
    <scope>NUCLEOTIDE SEQUENCE</scope>
    <source>
        <strain evidence="1">Rmic-2018</strain>
    </source>
</reference>
<gene>
    <name evidence="1" type="ORF">HPB51_006189</name>
</gene>
<accession>A0A9J6E680</accession>
<sequence>MVPLLWQGGNHRLPRNRWKPAAVFTAEKRSMSECRAQPTCLAAAQSDQACPINDHLSRCNELLFDIGIELREQRGGSLSLVSYQPFEASVIQSPERDLCRANNFLRWLLRSHVCIAGLELKYKWATAHIRTVLEELPENSRLKKLRVEFPYEDSLQTQFAILLPRLR</sequence>
<reference evidence="1" key="2">
    <citation type="submission" date="2021-09" db="EMBL/GenBank/DDBJ databases">
        <authorList>
            <person name="Jia N."/>
            <person name="Wang J."/>
            <person name="Shi W."/>
            <person name="Du L."/>
            <person name="Sun Y."/>
            <person name="Zhan W."/>
            <person name="Jiang J."/>
            <person name="Wang Q."/>
            <person name="Zhang B."/>
            <person name="Ji P."/>
            <person name="Sakyi L.B."/>
            <person name="Cui X."/>
            <person name="Yuan T."/>
            <person name="Jiang B."/>
            <person name="Yang W."/>
            <person name="Lam T.T.-Y."/>
            <person name="Chang Q."/>
            <person name="Ding S."/>
            <person name="Wang X."/>
            <person name="Zhu J."/>
            <person name="Ruan X."/>
            <person name="Zhao L."/>
            <person name="Wei J."/>
            <person name="Que T."/>
            <person name="Du C."/>
            <person name="Cheng J."/>
            <person name="Dai P."/>
            <person name="Han X."/>
            <person name="Huang E."/>
            <person name="Gao Y."/>
            <person name="Liu J."/>
            <person name="Shao H."/>
            <person name="Ye R."/>
            <person name="Li L."/>
            <person name="Wei W."/>
            <person name="Wang X."/>
            <person name="Wang C."/>
            <person name="Huo Q."/>
            <person name="Li W."/>
            <person name="Guo W."/>
            <person name="Chen H."/>
            <person name="Chen S."/>
            <person name="Zhou L."/>
            <person name="Zhou L."/>
            <person name="Ni X."/>
            <person name="Tian J."/>
            <person name="Zhou Y."/>
            <person name="Sheng Y."/>
            <person name="Liu T."/>
            <person name="Pan Y."/>
            <person name="Xia L."/>
            <person name="Li J."/>
            <person name="Zhao F."/>
            <person name="Cao W."/>
        </authorList>
    </citation>
    <scope>NUCLEOTIDE SEQUENCE</scope>
    <source>
        <strain evidence="1">Rmic-2018</strain>
        <tissue evidence="1">Larvae</tissue>
    </source>
</reference>
<proteinExistence type="predicted"/>